<dbReference type="PIRSF" id="PIRSF017085">
    <property type="entry name" value="Glycosyltransf_RedA_prd"/>
    <property type="match status" value="1"/>
</dbReference>
<dbReference type="RefSeq" id="WP_149891394.1">
    <property type="nucleotide sequence ID" value="NZ_JBHUFA010000001.1"/>
</dbReference>
<sequence length="432" mass="48243">MRSQPPKILIYSHDSFGLGHLRRCRAIAHSLVGEFEDMSVLILSGSPIIGSFEFRSRVDFVRIPGVIKLRNGEYTPLSLRLNIDHTLAIRSSIIEHTAKVFEPDIFIVDKEPLGLRGEVLPTLEALKGTHTRLVLGLRDVMDDAEILQKEWDRKNVYPALQDLYDEIWVYGPEGLCNPLEGVNMPEGISEKLRYTGYLRRDLPHGAEKIPSPRPFDGMPYILVTPGGGGDGVEMVDWVMSAYESRRHALFPALIILGPFMPAASVAEFTERAQHLPDVEIIRFTPQIEPYLANAMAIVAMGGYNTFCEILSFDKPTLMVPRVVPRREQAIRAARAEDSGLLKVLPIDYYPDPVRMADALSELPDQPRPSAAGVENLLRGLDLVRTRVHEILDARPVLRPDGVLSFDTDRSEAPRQALAEETGQPAEPEAVNF</sequence>
<evidence type="ECO:0000256" key="1">
    <source>
        <dbReference type="SAM" id="MobiDB-lite"/>
    </source>
</evidence>
<accession>A0ABW4JWY4</accession>
<reference evidence="4" key="1">
    <citation type="journal article" date="2019" name="Int. J. Syst. Evol. Microbiol.">
        <title>The Global Catalogue of Microorganisms (GCM) 10K type strain sequencing project: providing services to taxonomists for standard genome sequencing and annotation.</title>
        <authorList>
            <consortium name="The Broad Institute Genomics Platform"/>
            <consortium name="The Broad Institute Genome Sequencing Center for Infectious Disease"/>
            <person name="Wu L."/>
            <person name="Ma J."/>
        </authorList>
    </citation>
    <scope>NUCLEOTIDE SEQUENCE [LARGE SCALE GENOMIC DNA]</scope>
    <source>
        <strain evidence="4">JCM 3369</strain>
    </source>
</reference>
<dbReference type="PANTHER" id="PTHR21015:SF28">
    <property type="entry name" value="SLL1722 PROTEIN"/>
    <property type="match status" value="1"/>
</dbReference>
<dbReference type="InterPro" id="IPR007235">
    <property type="entry name" value="Glyco_trans_28_C"/>
</dbReference>
<gene>
    <name evidence="3" type="ORF">ACFSC7_04625</name>
</gene>
<evidence type="ECO:0000313" key="4">
    <source>
        <dbReference type="Proteomes" id="UP001597327"/>
    </source>
</evidence>
<dbReference type="SUPFAM" id="SSF53756">
    <property type="entry name" value="UDP-Glycosyltransferase/glycogen phosphorylase"/>
    <property type="match status" value="1"/>
</dbReference>
<dbReference type="InterPro" id="IPR016683">
    <property type="entry name" value="Glyco_trans_28_RedA_prd"/>
</dbReference>
<dbReference type="Pfam" id="PF04101">
    <property type="entry name" value="Glyco_tran_28_C"/>
    <property type="match status" value="1"/>
</dbReference>
<dbReference type="Gene3D" id="3.40.50.2000">
    <property type="entry name" value="Glycogen Phosphorylase B"/>
    <property type="match status" value="1"/>
</dbReference>
<dbReference type="Proteomes" id="UP001597327">
    <property type="component" value="Unassembled WGS sequence"/>
</dbReference>
<feature type="region of interest" description="Disordered" evidence="1">
    <location>
        <begin position="402"/>
        <end position="432"/>
    </location>
</feature>
<dbReference type="PANTHER" id="PTHR21015">
    <property type="entry name" value="UDP-N-ACETYLGLUCOSAMINE--N-ACETYLMURAMYL-(PENTAPEPTIDE) PYROPHOSPHORYL-UNDECAPRENOL N-ACETYLGLUCOSAMINE TRANSFERASE 1"/>
    <property type="match status" value="1"/>
</dbReference>
<proteinExistence type="predicted"/>
<keyword evidence="4" id="KW-1185">Reference proteome</keyword>
<evidence type="ECO:0000259" key="2">
    <source>
        <dbReference type="Pfam" id="PF04101"/>
    </source>
</evidence>
<organism evidence="3 4">
    <name type="scientific">Roseibium aestuarii</name>
    <dbReference type="NCBI Taxonomy" id="2600299"/>
    <lineage>
        <taxon>Bacteria</taxon>
        <taxon>Pseudomonadati</taxon>
        <taxon>Pseudomonadota</taxon>
        <taxon>Alphaproteobacteria</taxon>
        <taxon>Hyphomicrobiales</taxon>
        <taxon>Stappiaceae</taxon>
        <taxon>Roseibium</taxon>
    </lineage>
</organism>
<feature type="domain" description="Glycosyl transferase family 28 C-terminal" evidence="2">
    <location>
        <begin position="272"/>
        <end position="337"/>
    </location>
</feature>
<name>A0ABW4JWY4_9HYPH</name>
<evidence type="ECO:0000313" key="3">
    <source>
        <dbReference type="EMBL" id="MFD1694790.1"/>
    </source>
</evidence>
<protein>
    <submittedName>
        <fullName evidence="3">Glycosyltransferase family protein</fullName>
    </submittedName>
</protein>
<dbReference type="EMBL" id="JBHUFA010000001">
    <property type="protein sequence ID" value="MFD1694790.1"/>
    <property type="molecule type" value="Genomic_DNA"/>
</dbReference>
<comment type="caution">
    <text evidence="3">The sequence shown here is derived from an EMBL/GenBank/DDBJ whole genome shotgun (WGS) entry which is preliminary data.</text>
</comment>